<evidence type="ECO:0000256" key="3">
    <source>
        <dbReference type="ARBA" id="ARBA00022643"/>
    </source>
</evidence>
<dbReference type="GO" id="GO:0010181">
    <property type="term" value="F:FMN binding"/>
    <property type="evidence" value="ECO:0007669"/>
    <property type="project" value="InterPro"/>
</dbReference>
<keyword evidence="4" id="KW-0521">NADP</keyword>
<sequence length="366" mass="39603">MTTASTTPELFRPLTLRGVTARNRIWLAPMCQYSCEARDGIPTDWHLVHLGAHASGGYGLVMTEAAAIVPEGRISPQDAGIWNEAQQQQWQRIATFIRAQGAVPAIQLAHAGRKASTYRPFDDHTGSVPAEHNGWLTVSSTDHAFTGYAAPRRLDTDEVAALPAQFAAAAERAVLAGFDVVELHAAHGYLLHQFLSPLVNDRDDRYGGDFAGRTRLLVETVDAVRAVLPAESLLFVRFSASDWAEGGWDVEQTARISQQLAQRGVDLVDVSSGGAVAEQQITVGPGYQVPFARQVRATGGVPVAAVGMITEPAQAEQILERGDADAIFVARAGLREPSWPLRAGHELGVGHHDLPYPPQYERGAWR</sequence>
<dbReference type="SUPFAM" id="SSF51395">
    <property type="entry name" value="FMN-linked oxidoreductases"/>
    <property type="match status" value="1"/>
</dbReference>
<evidence type="ECO:0000256" key="1">
    <source>
        <dbReference type="ARBA" id="ARBA00001917"/>
    </source>
</evidence>
<dbReference type="Gene3D" id="3.20.20.70">
    <property type="entry name" value="Aldolase class I"/>
    <property type="match status" value="1"/>
</dbReference>
<dbReference type="GO" id="GO:0003959">
    <property type="term" value="F:NADPH dehydrogenase activity"/>
    <property type="evidence" value="ECO:0007669"/>
    <property type="project" value="InterPro"/>
</dbReference>
<feature type="domain" description="NADH:flavin oxidoreductase/NADH oxidase N-terminal" evidence="6">
    <location>
        <begin position="9"/>
        <end position="346"/>
    </location>
</feature>
<evidence type="ECO:0000259" key="6">
    <source>
        <dbReference type="Pfam" id="PF00724"/>
    </source>
</evidence>
<proteinExistence type="predicted"/>
<name>A0AAU8DJ95_9ACTN</name>
<dbReference type="PANTHER" id="PTHR43303:SF4">
    <property type="entry name" value="NADPH DEHYDROGENASE C23G7.10C-RELATED"/>
    <property type="match status" value="1"/>
</dbReference>
<dbReference type="InterPro" id="IPR001155">
    <property type="entry name" value="OxRdtase_FMN_N"/>
</dbReference>
<comment type="cofactor">
    <cofactor evidence="1">
        <name>FMN</name>
        <dbReference type="ChEBI" id="CHEBI:58210"/>
    </cofactor>
</comment>
<evidence type="ECO:0000256" key="2">
    <source>
        <dbReference type="ARBA" id="ARBA00022630"/>
    </source>
</evidence>
<evidence type="ECO:0000256" key="4">
    <source>
        <dbReference type="ARBA" id="ARBA00022857"/>
    </source>
</evidence>
<protein>
    <submittedName>
        <fullName evidence="7">NADH:flavin oxidoreductase/NADH oxidase</fullName>
    </submittedName>
</protein>
<dbReference type="EMBL" id="CP159218">
    <property type="protein sequence ID" value="XCG62250.1"/>
    <property type="molecule type" value="Genomic_DNA"/>
</dbReference>
<dbReference type="GO" id="GO:0050661">
    <property type="term" value="F:NADP binding"/>
    <property type="evidence" value="ECO:0007669"/>
    <property type="project" value="InterPro"/>
</dbReference>
<dbReference type="CDD" id="cd02932">
    <property type="entry name" value="OYE_YqiM_FMN"/>
    <property type="match status" value="1"/>
</dbReference>
<evidence type="ECO:0000256" key="5">
    <source>
        <dbReference type="ARBA" id="ARBA00023002"/>
    </source>
</evidence>
<accession>A0AAU8DJ95</accession>
<dbReference type="InterPro" id="IPR013785">
    <property type="entry name" value="Aldolase_TIM"/>
</dbReference>
<keyword evidence="5" id="KW-0560">Oxidoreductase</keyword>
<evidence type="ECO:0000313" key="7">
    <source>
        <dbReference type="EMBL" id="XCG62250.1"/>
    </source>
</evidence>
<dbReference type="PANTHER" id="PTHR43303">
    <property type="entry name" value="NADPH DEHYDROGENASE C23G7.10C-RELATED"/>
    <property type="match status" value="1"/>
</dbReference>
<reference evidence="7" key="1">
    <citation type="submission" date="2024-05" db="EMBL/GenBank/DDBJ databases">
        <authorList>
            <person name="Cai S.Y."/>
            <person name="Jin L.M."/>
            <person name="Li H.R."/>
        </authorList>
    </citation>
    <scope>NUCLEOTIDE SEQUENCE</scope>
    <source>
        <strain evidence="7">A5-74</strain>
    </source>
</reference>
<keyword evidence="3" id="KW-0288">FMN</keyword>
<dbReference type="RefSeq" id="WP_353647865.1">
    <property type="nucleotide sequence ID" value="NZ_CP159218.1"/>
</dbReference>
<dbReference type="InterPro" id="IPR044152">
    <property type="entry name" value="YqjM-like"/>
</dbReference>
<gene>
    <name evidence="7" type="ORF">ABLG96_13350</name>
</gene>
<dbReference type="AlphaFoldDB" id="A0AAU8DJ95"/>
<dbReference type="Pfam" id="PF00724">
    <property type="entry name" value="Oxidored_FMN"/>
    <property type="match status" value="1"/>
</dbReference>
<organism evidence="7">
    <name type="scientific">Nakamurella sp. A5-74</name>
    <dbReference type="NCBI Taxonomy" id="3158264"/>
    <lineage>
        <taxon>Bacteria</taxon>
        <taxon>Bacillati</taxon>
        <taxon>Actinomycetota</taxon>
        <taxon>Actinomycetes</taxon>
        <taxon>Nakamurellales</taxon>
        <taxon>Nakamurellaceae</taxon>
        <taxon>Nakamurella</taxon>
    </lineage>
</organism>
<keyword evidence="2" id="KW-0285">Flavoprotein</keyword>